<keyword evidence="1" id="KW-0812">Transmembrane</keyword>
<dbReference type="Gene3D" id="3.40.50.300">
    <property type="entry name" value="P-loop containing nucleotide triphosphate hydrolases"/>
    <property type="match status" value="1"/>
</dbReference>
<keyword evidence="1" id="KW-0472">Membrane</keyword>
<dbReference type="SUPFAM" id="SSF52540">
    <property type="entry name" value="P-loop containing nucleoside triphosphate hydrolases"/>
    <property type="match status" value="1"/>
</dbReference>
<evidence type="ECO:0000313" key="3">
    <source>
        <dbReference type="EMBL" id="EUC42438.1"/>
    </source>
</evidence>
<reference evidence="3 4" key="1">
    <citation type="journal article" date="2013" name="PLoS Genet.">
        <title>Comparative genome structure, secondary metabolite, and effector coding capacity across Cochliobolus pathogens.</title>
        <authorList>
            <person name="Condon B.J."/>
            <person name="Leng Y."/>
            <person name="Wu D."/>
            <person name="Bushley K.E."/>
            <person name="Ohm R.A."/>
            <person name="Otillar R."/>
            <person name="Martin J."/>
            <person name="Schackwitz W."/>
            <person name="Grimwood J."/>
            <person name="MohdZainudin N."/>
            <person name="Xue C."/>
            <person name="Wang R."/>
            <person name="Manning V.A."/>
            <person name="Dhillon B."/>
            <person name="Tu Z.J."/>
            <person name="Steffenson B.J."/>
            <person name="Salamov A."/>
            <person name="Sun H."/>
            <person name="Lowry S."/>
            <person name="LaButti K."/>
            <person name="Han J."/>
            <person name="Copeland A."/>
            <person name="Lindquist E."/>
            <person name="Barry K."/>
            <person name="Schmutz J."/>
            <person name="Baker S.E."/>
            <person name="Ciuffetti L.M."/>
            <person name="Grigoriev I.V."/>
            <person name="Zhong S."/>
            <person name="Turgeon B.G."/>
        </authorList>
    </citation>
    <scope>NUCLEOTIDE SEQUENCE [LARGE SCALE GENOMIC DNA]</scope>
    <source>
        <strain evidence="3 4">ATCC 44560</strain>
    </source>
</reference>
<sequence length="567" mass="65295">MVPFSQDSFFIGRGDVIRRIKEKSQIAIEYAYQARKETPHLTVMWIHASSPERLQQEYTKIAEKLQLPGWDDPKANVLKLVCDWLLDSQNGQWLMILDNVDETEILLSSNQESGSLESYLPQTTHGTILITSRNKIAAANLVGVPSGIIEVEPMSEEDAVALLHTRVSSTQSDPADAKALVQALECIPLAITHAAAYIHKLKGAVTISGYLNLFRESEANQVRLLSEDGLKDIRRDPSIRHAVISTWEISFEHIRKTERSAADLLALMSMFHRQDIPRKLLQGTTSELDFNDALAPLLGFSFVKIEVGQQAMTIYRLVQLSMRRWLEKEKEKEIEKWVKESTRAMNMVFPSGEYGTWEECRVLLPHFKETISHATTDKESVHGRENKRTMFHVNNLAIILGRLGKSEEAEDMHRKVLQGRKKMFGCEDSGTLSSISNLAEVLLKQGKLEEAEDMQRRALQGREKIFKYTHPKTLHCANHLAILLMKQRKWNEAEDMHRRVLEGYETLFGHQHPKTLNSLYNLGFLFHRQRRCLRERWWQMMIYEVCQISISISFVFFFWEGGRRASY</sequence>
<dbReference type="RefSeq" id="XP_007691033.1">
    <property type="nucleotide sequence ID" value="XM_007692843.1"/>
</dbReference>
<dbReference type="InterPro" id="IPR056681">
    <property type="entry name" value="DUF7779"/>
</dbReference>
<dbReference type="PANTHER" id="PTHR46082">
    <property type="entry name" value="ATP/GTP-BINDING PROTEIN-RELATED"/>
    <property type="match status" value="1"/>
</dbReference>
<dbReference type="eggNOG" id="KOG1840">
    <property type="taxonomic scope" value="Eukaryota"/>
</dbReference>
<feature type="transmembrane region" description="Helical" evidence="1">
    <location>
        <begin position="537"/>
        <end position="559"/>
    </location>
</feature>
<accession>W6YXZ0</accession>
<evidence type="ECO:0000259" key="2">
    <source>
        <dbReference type="Pfam" id="PF25000"/>
    </source>
</evidence>
<dbReference type="InterPro" id="IPR011990">
    <property type="entry name" value="TPR-like_helical_dom_sf"/>
</dbReference>
<keyword evidence="1" id="KW-1133">Transmembrane helix</keyword>
<dbReference type="KEGG" id="bor:COCMIDRAFT_39494"/>
<evidence type="ECO:0000313" key="4">
    <source>
        <dbReference type="Proteomes" id="UP000054032"/>
    </source>
</evidence>
<dbReference type="AlphaFoldDB" id="W6YXZ0"/>
<dbReference type="InterPro" id="IPR053137">
    <property type="entry name" value="NLR-like"/>
</dbReference>
<dbReference type="InterPro" id="IPR027417">
    <property type="entry name" value="P-loop_NTPase"/>
</dbReference>
<dbReference type="OrthoDB" id="1658288at2759"/>
<dbReference type="Proteomes" id="UP000054032">
    <property type="component" value="Unassembled WGS sequence"/>
</dbReference>
<dbReference type="SUPFAM" id="SSF48452">
    <property type="entry name" value="TPR-like"/>
    <property type="match status" value="1"/>
</dbReference>
<protein>
    <recommendedName>
        <fullName evidence="2">DUF7779 domain-containing protein</fullName>
    </recommendedName>
</protein>
<dbReference type="Pfam" id="PF13374">
    <property type="entry name" value="TPR_10"/>
    <property type="match status" value="1"/>
</dbReference>
<dbReference type="Gene3D" id="1.25.40.10">
    <property type="entry name" value="Tetratricopeptide repeat domain"/>
    <property type="match status" value="1"/>
</dbReference>
<dbReference type="HOGENOM" id="CLU_000288_125_8_1"/>
<dbReference type="EMBL" id="KI964061">
    <property type="protein sequence ID" value="EUC42438.1"/>
    <property type="molecule type" value="Genomic_DNA"/>
</dbReference>
<gene>
    <name evidence="3" type="ORF">COCMIDRAFT_39494</name>
</gene>
<evidence type="ECO:0000256" key="1">
    <source>
        <dbReference type="SAM" id="Phobius"/>
    </source>
</evidence>
<keyword evidence="4" id="KW-1185">Reference proteome</keyword>
<feature type="domain" description="DUF7779" evidence="2">
    <location>
        <begin position="255"/>
        <end position="330"/>
    </location>
</feature>
<dbReference type="GeneID" id="19123696"/>
<proteinExistence type="predicted"/>
<dbReference type="STRING" id="930090.W6YXZ0"/>
<dbReference type="Pfam" id="PF13424">
    <property type="entry name" value="TPR_12"/>
    <property type="match status" value="1"/>
</dbReference>
<dbReference type="PANTHER" id="PTHR46082:SF6">
    <property type="entry name" value="AAA+ ATPASE DOMAIN-CONTAINING PROTEIN-RELATED"/>
    <property type="match status" value="1"/>
</dbReference>
<dbReference type="Pfam" id="PF25000">
    <property type="entry name" value="DUF7779"/>
    <property type="match status" value="1"/>
</dbReference>
<name>W6YXZ0_COCMI</name>
<organism evidence="3 4">
    <name type="scientific">Bipolaris oryzae ATCC 44560</name>
    <dbReference type="NCBI Taxonomy" id="930090"/>
    <lineage>
        <taxon>Eukaryota</taxon>
        <taxon>Fungi</taxon>
        <taxon>Dikarya</taxon>
        <taxon>Ascomycota</taxon>
        <taxon>Pezizomycotina</taxon>
        <taxon>Dothideomycetes</taxon>
        <taxon>Pleosporomycetidae</taxon>
        <taxon>Pleosporales</taxon>
        <taxon>Pleosporineae</taxon>
        <taxon>Pleosporaceae</taxon>
        <taxon>Bipolaris</taxon>
    </lineage>
</organism>